<evidence type="ECO:0000256" key="3">
    <source>
        <dbReference type="ARBA" id="ARBA00023163"/>
    </source>
</evidence>
<reference evidence="5 6" key="1">
    <citation type="submission" date="2015-10" db="EMBL/GenBank/DDBJ databases">
        <title>Draft genome sequence of Streptomyces cellostaticus DSM 40189, type strain for the species Streptomyces cellostaticus.</title>
        <authorList>
            <person name="Ruckert C."/>
            <person name="Winkler A."/>
            <person name="Kalinowski J."/>
            <person name="Kampfer P."/>
            <person name="Glaeser S."/>
        </authorList>
    </citation>
    <scope>NUCLEOTIDE SEQUENCE [LARGE SCALE GENOMIC DNA]</scope>
    <source>
        <strain evidence="5 6">DSM 40189</strain>
    </source>
</reference>
<evidence type="ECO:0000256" key="1">
    <source>
        <dbReference type="ARBA" id="ARBA00023015"/>
    </source>
</evidence>
<proteinExistence type="predicted"/>
<dbReference type="Pfam" id="PF12833">
    <property type="entry name" value="HTH_18"/>
    <property type="match status" value="1"/>
</dbReference>
<dbReference type="InterPro" id="IPR018060">
    <property type="entry name" value="HTH_AraC"/>
</dbReference>
<organism evidence="5 6">
    <name type="scientific">Streptomyces cellostaticus</name>
    <dbReference type="NCBI Taxonomy" id="67285"/>
    <lineage>
        <taxon>Bacteria</taxon>
        <taxon>Bacillati</taxon>
        <taxon>Actinomycetota</taxon>
        <taxon>Actinomycetes</taxon>
        <taxon>Kitasatosporales</taxon>
        <taxon>Streptomycetaceae</taxon>
        <taxon>Streptomyces</taxon>
    </lineage>
</organism>
<dbReference type="Pfam" id="PF12852">
    <property type="entry name" value="Cupin_6"/>
    <property type="match status" value="1"/>
</dbReference>
<keyword evidence="6" id="KW-1185">Reference proteome</keyword>
<dbReference type="SUPFAM" id="SSF46689">
    <property type="entry name" value="Homeodomain-like"/>
    <property type="match status" value="2"/>
</dbReference>
<dbReference type="SUPFAM" id="SSF51215">
    <property type="entry name" value="Regulatory protein AraC"/>
    <property type="match status" value="1"/>
</dbReference>
<dbReference type="Gene3D" id="1.10.10.60">
    <property type="entry name" value="Homeodomain-like"/>
    <property type="match status" value="2"/>
</dbReference>
<dbReference type="GO" id="GO:0043565">
    <property type="term" value="F:sequence-specific DNA binding"/>
    <property type="evidence" value="ECO:0007669"/>
    <property type="project" value="InterPro"/>
</dbReference>
<dbReference type="InterPro" id="IPR009057">
    <property type="entry name" value="Homeodomain-like_sf"/>
</dbReference>
<evidence type="ECO:0000313" key="6">
    <source>
        <dbReference type="Proteomes" id="UP000054241"/>
    </source>
</evidence>
<dbReference type="PANTHER" id="PTHR46796:SF7">
    <property type="entry name" value="ARAC FAMILY TRANSCRIPTIONAL REGULATOR"/>
    <property type="match status" value="1"/>
</dbReference>
<dbReference type="InterPro" id="IPR032783">
    <property type="entry name" value="AraC_lig"/>
</dbReference>
<feature type="domain" description="HTH araC/xylS-type" evidence="4">
    <location>
        <begin position="207"/>
        <end position="305"/>
    </location>
</feature>
<protein>
    <recommendedName>
        <fullName evidence="4">HTH araC/xylS-type domain-containing protein</fullName>
    </recommendedName>
</protein>
<name>A0A101NDD1_9ACTN</name>
<accession>A0A101NDD1</accession>
<evidence type="ECO:0000313" key="5">
    <source>
        <dbReference type="EMBL" id="KUM91075.1"/>
    </source>
</evidence>
<dbReference type="RefSeq" id="WP_067009427.1">
    <property type="nucleotide sequence ID" value="NZ_BNDU01000002.1"/>
</dbReference>
<dbReference type="PROSITE" id="PS01124">
    <property type="entry name" value="HTH_ARAC_FAMILY_2"/>
    <property type="match status" value="1"/>
</dbReference>
<dbReference type="STRING" id="67285.AQI88_38475"/>
<comment type="caution">
    <text evidence="5">The sequence shown here is derived from an EMBL/GenBank/DDBJ whole genome shotgun (WGS) entry which is preliminary data.</text>
</comment>
<sequence>MDALADVLTAAKVGGTVLARVDVAAPWGIEFPKLPIAVFHTVINGSCWLRRPGAEPIRLATGDLVLLPVGAGHVMSGAPSGPATAYDDLVAARPGHRESEVHIAGPGPRTRIVCGGYRFDGRVSRPLLTLPPVLVLPAADGEAPERSELADTLRMLTAELAEPRPGSQTVIDRLTDVLFVHILRRWTADQGEHGTSWVLGLRDPEVAAAISLLHEDPARPWTVEELAHRVGVSRATLSRRFTDLIGEPPLAYLTRWRLELAGRRLRDTADALPAVARSVGYTSVSAFSRAFTRQWGTPPSRHRTDLHLP</sequence>
<dbReference type="EMBL" id="LMWL01000084">
    <property type="protein sequence ID" value="KUM91075.1"/>
    <property type="molecule type" value="Genomic_DNA"/>
</dbReference>
<dbReference type="InterPro" id="IPR037923">
    <property type="entry name" value="HTH-like"/>
</dbReference>
<keyword evidence="3" id="KW-0804">Transcription</keyword>
<dbReference type="Proteomes" id="UP000054241">
    <property type="component" value="Unassembled WGS sequence"/>
</dbReference>
<keyword evidence="1" id="KW-0805">Transcription regulation</keyword>
<keyword evidence="2" id="KW-0238">DNA-binding</keyword>
<gene>
    <name evidence="5" type="ORF">AQI88_38475</name>
</gene>
<dbReference type="PANTHER" id="PTHR46796">
    <property type="entry name" value="HTH-TYPE TRANSCRIPTIONAL ACTIVATOR RHAS-RELATED"/>
    <property type="match status" value="1"/>
</dbReference>
<evidence type="ECO:0000256" key="2">
    <source>
        <dbReference type="ARBA" id="ARBA00023125"/>
    </source>
</evidence>
<dbReference type="AlphaFoldDB" id="A0A101NDD1"/>
<dbReference type="InterPro" id="IPR050204">
    <property type="entry name" value="AraC_XylS_family_regulators"/>
</dbReference>
<evidence type="ECO:0000259" key="4">
    <source>
        <dbReference type="PROSITE" id="PS01124"/>
    </source>
</evidence>
<dbReference type="SMART" id="SM00342">
    <property type="entry name" value="HTH_ARAC"/>
    <property type="match status" value="1"/>
</dbReference>
<dbReference type="GO" id="GO:0003700">
    <property type="term" value="F:DNA-binding transcription factor activity"/>
    <property type="evidence" value="ECO:0007669"/>
    <property type="project" value="InterPro"/>
</dbReference>
<dbReference type="OrthoDB" id="241790at2"/>